<dbReference type="RefSeq" id="WP_201275392.1">
    <property type="nucleotide sequence ID" value="NZ_AP038371.1"/>
</dbReference>
<evidence type="ECO:0000256" key="6">
    <source>
        <dbReference type="SAM" id="Phobius"/>
    </source>
</evidence>
<comment type="similarity">
    <text evidence="2">Belongs to the EamA transporter family.</text>
</comment>
<feature type="domain" description="EamA" evidence="7">
    <location>
        <begin position="12"/>
        <end position="144"/>
    </location>
</feature>
<feature type="transmembrane region" description="Helical" evidence="6">
    <location>
        <begin position="130"/>
        <end position="146"/>
    </location>
</feature>
<evidence type="ECO:0000256" key="1">
    <source>
        <dbReference type="ARBA" id="ARBA00004141"/>
    </source>
</evidence>
<feature type="domain" description="EamA" evidence="7">
    <location>
        <begin position="156"/>
        <end position="279"/>
    </location>
</feature>
<keyword evidence="5 6" id="KW-0472">Membrane</keyword>
<evidence type="ECO:0000256" key="3">
    <source>
        <dbReference type="ARBA" id="ARBA00022692"/>
    </source>
</evidence>
<evidence type="ECO:0000259" key="7">
    <source>
        <dbReference type="Pfam" id="PF00892"/>
    </source>
</evidence>
<accession>A0ABS1C9A8</accession>
<keyword evidence="3 6" id="KW-0812">Transmembrane</keyword>
<comment type="subcellular location">
    <subcellularLocation>
        <location evidence="1">Membrane</location>
        <topology evidence="1">Multi-pass membrane protein</topology>
    </subcellularLocation>
</comment>
<comment type="caution">
    <text evidence="8">The sequence shown here is derived from an EMBL/GenBank/DDBJ whole genome shotgun (WGS) entry which is preliminary data.</text>
</comment>
<feature type="transmembrane region" description="Helical" evidence="6">
    <location>
        <begin position="184"/>
        <end position="205"/>
    </location>
</feature>
<dbReference type="PANTHER" id="PTHR22911:SF6">
    <property type="entry name" value="SOLUTE CARRIER FAMILY 35 MEMBER G1"/>
    <property type="match status" value="1"/>
</dbReference>
<evidence type="ECO:0000313" key="8">
    <source>
        <dbReference type="EMBL" id="MBK1468469.1"/>
    </source>
</evidence>
<feature type="transmembrane region" description="Helical" evidence="6">
    <location>
        <begin position="211"/>
        <end position="231"/>
    </location>
</feature>
<dbReference type="Pfam" id="PF00892">
    <property type="entry name" value="EamA"/>
    <property type="match status" value="2"/>
</dbReference>
<name>A0ABS1C9A8_9FIRM</name>
<feature type="transmembrane region" description="Helical" evidence="6">
    <location>
        <begin position="243"/>
        <end position="260"/>
    </location>
</feature>
<dbReference type="SUPFAM" id="SSF103481">
    <property type="entry name" value="Multidrug resistance efflux transporter EmrE"/>
    <property type="match status" value="2"/>
</dbReference>
<dbReference type="InterPro" id="IPR037185">
    <property type="entry name" value="EmrE-like"/>
</dbReference>
<keyword evidence="4 6" id="KW-1133">Transmembrane helix</keyword>
<feature type="transmembrane region" description="Helical" evidence="6">
    <location>
        <begin position="152"/>
        <end position="172"/>
    </location>
</feature>
<dbReference type="PANTHER" id="PTHR22911">
    <property type="entry name" value="ACYL-MALONYL CONDENSING ENZYME-RELATED"/>
    <property type="match status" value="1"/>
</dbReference>
<feature type="transmembrane region" description="Helical" evidence="6">
    <location>
        <begin position="266"/>
        <end position="284"/>
    </location>
</feature>
<feature type="transmembrane region" description="Helical" evidence="6">
    <location>
        <begin position="81"/>
        <end position="98"/>
    </location>
</feature>
<feature type="transmembrane region" description="Helical" evidence="6">
    <location>
        <begin position="104"/>
        <end position="121"/>
    </location>
</feature>
<evidence type="ECO:0000256" key="2">
    <source>
        <dbReference type="ARBA" id="ARBA00007362"/>
    </source>
</evidence>
<evidence type="ECO:0000256" key="4">
    <source>
        <dbReference type="ARBA" id="ARBA00022989"/>
    </source>
</evidence>
<keyword evidence="9" id="KW-1185">Reference proteome</keyword>
<evidence type="ECO:0000256" key="5">
    <source>
        <dbReference type="ARBA" id="ARBA00023136"/>
    </source>
</evidence>
<feature type="transmembrane region" description="Helical" evidence="6">
    <location>
        <begin position="43"/>
        <end position="61"/>
    </location>
</feature>
<feature type="transmembrane region" description="Helical" evidence="6">
    <location>
        <begin position="12"/>
        <end position="31"/>
    </location>
</feature>
<dbReference type="EMBL" id="JACVDA010000009">
    <property type="protein sequence ID" value="MBK1468469.1"/>
    <property type="molecule type" value="Genomic_DNA"/>
</dbReference>
<dbReference type="InterPro" id="IPR000620">
    <property type="entry name" value="EamA_dom"/>
</dbReference>
<proteinExistence type="inferred from homology"/>
<gene>
    <name evidence="8" type="ORF">IBJ83_03955</name>
</gene>
<dbReference type="Proteomes" id="UP000823123">
    <property type="component" value="Unassembled WGS sequence"/>
</dbReference>
<reference evidence="8 9" key="1">
    <citation type="submission" date="2020-09" db="EMBL/GenBank/DDBJ databases">
        <title>Parvimonas S3374 sp. nov.</title>
        <authorList>
            <person name="Buhl M."/>
        </authorList>
    </citation>
    <scope>NUCLEOTIDE SEQUENCE [LARGE SCALE GENOMIC DNA]</scope>
    <source>
        <strain evidence="8 9">S3374</strain>
    </source>
</reference>
<protein>
    <submittedName>
        <fullName evidence="8">DMT family transporter</fullName>
    </submittedName>
</protein>
<sequence length="297" mass="33537">MTDNSRSTNLKLGIIFMIISTLGFSFMQIFVKLTSGKFTLMQQVFMRNFVMLIICTVYILIKGSSFFGNKRNRKLLCMRSAFGYAGTIFNFYAINNMVVADAGILQRTSPIFVVLIACFIFKEKFTLERFLTLTFSFIGAIFVVRPQFDSRLFPSIVAMTSALSASIAYMCVSRIGKTERTETIIFIFSLFSTVCSFPFIFKDFVMPDLKIFIYLILIGVASSVGQFGLTISYQYANASDVSIFNYLGIVFVVILGKLILNESVSIYSLIGIILIFSMSLMSYLSNTRENNEKKSLK</sequence>
<evidence type="ECO:0000313" key="9">
    <source>
        <dbReference type="Proteomes" id="UP000823123"/>
    </source>
</evidence>
<organism evidence="8 9">
    <name type="scientific">Parvimonas parva</name>
    <dbReference type="NCBI Taxonomy" id="2769485"/>
    <lineage>
        <taxon>Bacteria</taxon>
        <taxon>Bacillati</taxon>
        <taxon>Bacillota</taxon>
        <taxon>Tissierellia</taxon>
        <taxon>Tissierellales</taxon>
        <taxon>Peptoniphilaceae</taxon>
        <taxon>Parvimonas</taxon>
    </lineage>
</organism>